<feature type="region of interest" description="Disordered" evidence="1">
    <location>
        <begin position="218"/>
        <end position="255"/>
    </location>
</feature>
<protein>
    <submittedName>
        <fullName evidence="2">Uncharacterized protein</fullName>
    </submittedName>
</protein>
<organism evidence="2 3">
    <name type="scientific">Kineococcus xinjiangensis</name>
    <dbReference type="NCBI Taxonomy" id="512762"/>
    <lineage>
        <taxon>Bacteria</taxon>
        <taxon>Bacillati</taxon>
        <taxon>Actinomycetota</taxon>
        <taxon>Actinomycetes</taxon>
        <taxon>Kineosporiales</taxon>
        <taxon>Kineosporiaceae</taxon>
        <taxon>Kineococcus</taxon>
    </lineage>
</organism>
<name>A0A2S6IV26_9ACTN</name>
<gene>
    <name evidence="2" type="ORF">CLV92_102192</name>
</gene>
<evidence type="ECO:0000313" key="3">
    <source>
        <dbReference type="Proteomes" id="UP000239485"/>
    </source>
</evidence>
<comment type="caution">
    <text evidence="2">The sequence shown here is derived from an EMBL/GenBank/DDBJ whole genome shotgun (WGS) entry which is preliminary data.</text>
</comment>
<dbReference type="RefSeq" id="WP_104431479.1">
    <property type="nucleotide sequence ID" value="NZ_PTJD01000002.1"/>
</dbReference>
<evidence type="ECO:0000256" key="1">
    <source>
        <dbReference type="SAM" id="MobiDB-lite"/>
    </source>
</evidence>
<dbReference type="EMBL" id="PTJD01000002">
    <property type="protein sequence ID" value="PPK98039.1"/>
    <property type="molecule type" value="Genomic_DNA"/>
</dbReference>
<accession>A0A2S6IV26</accession>
<feature type="compositionally biased region" description="Basic and acidic residues" evidence="1">
    <location>
        <begin position="233"/>
        <end position="255"/>
    </location>
</feature>
<keyword evidence="3" id="KW-1185">Reference proteome</keyword>
<proteinExistence type="predicted"/>
<dbReference type="AlphaFoldDB" id="A0A2S6IV26"/>
<evidence type="ECO:0000313" key="2">
    <source>
        <dbReference type="EMBL" id="PPK98039.1"/>
    </source>
</evidence>
<sequence length="255" mass="27642">MSAPGASAAGRSWSDDLVRDTRRLGLPTAVGLAQDAVLADRSTRTRSRKVALGVGALKIGLGVSRLVTLDVGTGLRQISSGGRQILEAAGALKNETAEREARLNMTRTQVEAAAARWPREIDNILIGMRHQRELYFTQNPSKNPSPSPVATGRQLTWQIYKVFRGKGAATEAYREARAHLEQLRASEAAPQALAAHVTRARPTQEVATAHVVRTALLSRPPRGVTPGLPVATRDPRSHLVRGRSADQPRRPGRER</sequence>
<reference evidence="2 3" key="1">
    <citation type="submission" date="2018-02" db="EMBL/GenBank/DDBJ databases">
        <title>Genomic Encyclopedia of Archaeal and Bacterial Type Strains, Phase II (KMG-II): from individual species to whole genera.</title>
        <authorList>
            <person name="Goeker M."/>
        </authorList>
    </citation>
    <scope>NUCLEOTIDE SEQUENCE [LARGE SCALE GENOMIC DNA]</scope>
    <source>
        <strain evidence="2 3">DSM 22857</strain>
    </source>
</reference>
<dbReference type="Proteomes" id="UP000239485">
    <property type="component" value="Unassembled WGS sequence"/>
</dbReference>